<feature type="domain" description="DNA-directed RNA polymerase RBP11-like dimerisation" evidence="7">
    <location>
        <begin position="45"/>
        <end position="117"/>
    </location>
</feature>
<evidence type="ECO:0000259" key="7">
    <source>
        <dbReference type="Pfam" id="PF13656"/>
    </source>
</evidence>
<dbReference type="PANTHER" id="PTHR13946:SF28">
    <property type="entry name" value="DNA-DIRECTED RNA POLYMERASES I AND III SUBUNIT RPAC2"/>
    <property type="match status" value="1"/>
</dbReference>
<dbReference type="GO" id="GO:0046983">
    <property type="term" value="F:protein dimerization activity"/>
    <property type="evidence" value="ECO:0007669"/>
    <property type="project" value="InterPro"/>
</dbReference>
<evidence type="ECO:0000256" key="2">
    <source>
        <dbReference type="ARBA" id="ARBA00022079"/>
    </source>
</evidence>
<comment type="caution">
    <text evidence="8">The sequence shown here is derived from an EMBL/GenBank/DDBJ whole genome shotgun (WGS) entry which is preliminary data.</text>
</comment>
<dbReference type="GO" id="GO:0006362">
    <property type="term" value="P:transcription elongation by RNA polymerase I"/>
    <property type="evidence" value="ECO:0007669"/>
    <property type="project" value="TreeGrafter"/>
</dbReference>
<dbReference type="OrthoDB" id="510325at2759"/>
<proteinExistence type="inferred from homology"/>
<dbReference type="GO" id="GO:0005736">
    <property type="term" value="C:RNA polymerase I complex"/>
    <property type="evidence" value="ECO:0007669"/>
    <property type="project" value="TreeGrafter"/>
</dbReference>
<dbReference type="Proteomes" id="UP001152607">
    <property type="component" value="Unassembled WGS sequence"/>
</dbReference>
<comment type="similarity">
    <text evidence="6">Belongs to the archaeal Rpo11/eukaryotic RPB11/RPC19 RNA polymerase subunit family.</text>
</comment>
<organism evidence="8 9">
    <name type="scientific">Periconia digitata</name>
    <dbReference type="NCBI Taxonomy" id="1303443"/>
    <lineage>
        <taxon>Eukaryota</taxon>
        <taxon>Fungi</taxon>
        <taxon>Dikarya</taxon>
        <taxon>Ascomycota</taxon>
        <taxon>Pezizomycotina</taxon>
        <taxon>Dothideomycetes</taxon>
        <taxon>Pleosporomycetidae</taxon>
        <taxon>Pleosporales</taxon>
        <taxon>Massarineae</taxon>
        <taxon>Periconiaceae</taxon>
        <taxon>Periconia</taxon>
    </lineage>
</organism>
<keyword evidence="9" id="KW-1185">Reference proteome</keyword>
<dbReference type="InterPro" id="IPR009025">
    <property type="entry name" value="RBP11-like_dimer"/>
</dbReference>
<comment type="subcellular location">
    <subcellularLocation>
        <location evidence="1">Nucleus</location>
    </subcellularLocation>
</comment>
<evidence type="ECO:0000256" key="6">
    <source>
        <dbReference type="ARBA" id="ARBA00025751"/>
    </source>
</evidence>
<dbReference type="FunFam" id="3.30.1360.10:FF:000006">
    <property type="entry name" value="DNA-directed RNA polymerases I and III subunit RPAC2"/>
    <property type="match status" value="1"/>
</dbReference>
<dbReference type="InterPro" id="IPR022905">
    <property type="entry name" value="Rpo11-like"/>
</dbReference>
<accession>A0A9W4XMI6</accession>
<evidence type="ECO:0000256" key="5">
    <source>
        <dbReference type="ARBA" id="ARBA00023242"/>
    </source>
</evidence>
<sequence length="141" mass="15963">MPAPPQHMQVEDEVIIDRGELVEGNDDEKDRERIRVLAGSTENAASFQFDGEDHTLGNALRYVIMKNPDVEFCGYSIPHPSENKMNLRIQTYDNVNVYTVLEKGLGDLMDMCDVVSEKFVIARDEFYAGRSAGEDGDRMEE</sequence>
<reference evidence="8" key="1">
    <citation type="submission" date="2023-01" db="EMBL/GenBank/DDBJ databases">
        <authorList>
            <person name="Van Ghelder C."/>
            <person name="Rancurel C."/>
        </authorList>
    </citation>
    <scope>NUCLEOTIDE SEQUENCE</scope>
    <source>
        <strain evidence="8">CNCM I-4278</strain>
    </source>
</reference>
<dbReference type="EMBL" id="CAOQHR010000004">
    <property type="protein sequence ID" value="CAI6333950.1"/>
    <property type="molecule type" value="Genomic_DNA"/>
</dbReference>
<evidence type="ECO:0000313" key="8">
    <source>
        <dbReference type="EMBL" id="CAI6333950.1"/>
    </source>
</evidence>
<dbReference type="InterPro" id="IPR008193">
    <property type="entry name" value="RNA_pol_Rpb11_13-16kDa_CS"/>
</dbReference>
<dbReference type="Gene3D" id="3.30.1360.10">
    <property type="entry name" value="RNA polymerase, RBP11-like subunit"/>
    <property type="match status" value="1"/>
</dbReference>
<keyword evidence="5" id="KW-0539">Nucleus</keyword>
<keyword evidence="4" id="KW-0804">Transcription</keyword>
<dbReference type="GO" id="GO:0003677">
    <property type="term" value="F:DNA binding"/>
    <property type="evidence" value="ECO:0007669"/>
    <property type="project" value="InterPro"/>
</dbReference>
<dbReference type="AlphaFoldDB" id="A0A9W4XMI6"/>
<name>A0A9W4XMI6_9PLEO</name>
<keyword evidence="3" id="KW-0240">DNA-directed RNA polymerase</keyword>
<dbReference type="GO" id="GO:0006383">
    <property type="term" value="P:transcription by RNA polymerase III"/>
    <property type="evidence" value="ECO:0007669"/>
    <property type="project" value="TreeGrafter"/>
</dbReference>
<dbReference type="PROSITE" id="PS01154">
    <property type="entry name" value="RNA_POL_L_13KD"/>
    <property type="match status" value="1"/>
</dbReference>
<evidence type="ECO:0000313" key="9">
    <source>
        <dbReference type="Proteomes" id="UP001152607"/>
    </source>
</evidence>
<dbReference type="GO" id="GO:0055029">
    <property type="term" value="C:nuclear DNA-directed RNA polymerase complex"/>
    <property type="evidence" value="ECO:0007669"/>
    <property type="project" value="UniProtKB-ARBA"/>
</dbReference>
<evidence type="ECO:0000256" key="4">
    <source>
        <dbReference type="ARBA" id="ARBA00023163"/>
    </source>
</evidence>
<gene>
    <name evidence="8" type="ORF">PDIGIT_LOCUS7002</name>
</gene>
<dbReference type="Pfam" id="PF13656">
    <property type="entry name" value="RNA_pol_L_2"/>
    <property type="match status" value="1"/>
</dbReference>
<evidence type="ECO:0000256" key="3">
    <source>
        <dbReference type="ARBA" id="ARBA00022478"/>
    </source>
</evidence>
<dbReference type="GO" id="GO:0005666">
    <property type="term" value="C:RNA polymerase III complex"/>
    <property type="evidence" value="ECO:0007669"/>
    <property type="project" value="TreeGrafter"/>
</dbReference>
<dbReference type="CDD" id="cd07029">
    <property type="entry name" value="RNAP_I_III_AC19"/>
    <property type="match status" value="1"/>
</dbReference>
<dbReference type="PANTHER" id="PTHR13946">
    <property type="entry name" value="DNA-DIRECTED RNA POLYMERASE I,II,III"/>
    <property type="match status" value="1"/>
</dbReference>
<dbReference type="InterPro" id="IPR033898">
    <property type="entry name" value="RNAP_AC19"/>
</dbReference>
<protein>
    <recommendedName>
        <fullName evidence="2">DNA-directed RNA polymerases I and III subunit RPAC2</fullName>
    </recommendedName>
</protein>
<evidence type="ECO:0000256" key="1">
    <source>
        <dbReference type="ARBA" id="ARBA00004123"/>
    </source>
</evidence>
<dbReference type="InterPro" id="IPR036603">
    <property type="entry name" value="RBP11-like"/>
</dbReference>
<dbReference type="HAMAP" id="MF_00261">
    <property type="entry name" value="RNApol_arch_Rpo11"/>
    <property type="match status" value="1"/>
</dbReference>
<dbReference type="SUPFAM" id="SSF55257">
    <property type="entry name" value="RBP11-like subunits of RNA polymerase"/>
    <property type="match status" value="1"/>
</dbReference>
<dbReference type="GO" id="GO:0003899">
    <property type="term" value="F:DNA-directed RNA polymerase activity"/>
    <property type="evidence" value="ECO:0007669"/>
    <property type="project" value="InterPro"/>
</dbReference>